<name>A0ACC3A4B3_9EURO</name>
<organism evidence="1 2">
    <name type="scientific">Neophaeococcomyces mojaviensis</name>
    <dbReference type="NCBI Taxonomy" id="3383035"/>
    <lineage>
        <taxon>Eukaryota</taxon>
        <taxon>Fungi</taxon>
        <taxon>Dikarya</taxon>
        <taxon>Ascomycota</taxon>
        <taxon>Pezizomycotina</taxon>
        <taxon>Eurotiomycetes</taxon>
        <taxon>Chaetothyriomycetidae</taxon>
        <taxon>Chaetothyriales</taxon>
        <taxon>Chaetothyriales incertae sedis</taxon>
        <taxon>Neophaeococcomyces</taxon>
    </lineage>
</organism>
<dbReference type="Proteomes" id="UP001172386">
    <property type="component" value="Unassembled WGS sequence"/>
</dbReference>
<keyword evidence="2" id="KW-1185">Reference proteome</keyword>
<gene>
    <name evidence="1" type="primary">LHS1</name>
    <name evidence="1" type="ORF">H2198_006015</name>
</gene>
<reference evidence="1" key="1">
    <citation type="submission" date="2022-10" db="EMBL/GenBank/DDBJ databases">
        <title>Culturing micro-colonial fungi from biological soil crusts in the Mojave desert and describing Neophaeococcomyces mojavensis, and introducing the new genera and species Taxawa tesnikishii.</title>
        <authorList>
            <person name="Kurbessoian T."/>
            <person name="Stajich J.E."/>
        </authorList>
    </citation>
    <scope>NUCLEOTIDE SEQUENCE</scope>
    <source>
        <strain evidence="1">JES_112</strain>
    </source>
</reference>
<accession>A0ACC3A4B3</accession>
<protein>
    <submittedName>
        <fullName evidence="1">Lumenal Hsp70 protein</fullName>
    </submittedName>
</protein>
<proteinExistence type="predicted"/>
<evidence type="ECO:0000313" key="2">
    <source>
        <dbReference type="Proteomes" id="UP001172386"/>
    </source>
</evidence>
<dbReference type="EMBL" id="JAPDRQ010000105">
    <property type="protein sequence ID" value="KAJ9655074.1"/>
    <property type="molecule type" value="Genomic_DNA"/>
</dbReference>
<sequence>MPPPGKRKALTMSFLPILVLFIFSIGANAASAALGIDLGTEYIKAAIARPGSPIDIVLTKDSKRKEAAAIAFKPSRAQSNDKDAYPERLYGGDALAVSARYPADVYPNLKSLLGVPFDDQATTLYIERYPSLQVQRFEREDAGDTVGFKSQNLGKSDPFMVEELLAMELQNIKANAEALVGKNNFVTDVVITYPAFYTAEEKRALQLAADLAGLRVLGLISDGQAVGLNYATTRAFDAKKSDIKPEYHVVYDMGAGSTTATVLKFHGKTVKGLGKKNSTVQEVQVLGVGYDKFLGGDALNDLIVQDMINKFLETSKVKALGVESTNIRKDGKTMSRLWKDAEKVRQVLSANTQASASFESLFHEDVSFKYALSRSDLERLAEPFTLRVSAPLASALAMADLTLHDITSVILHGGMTRTPFVQSELETAAGAASKIKTNINADEAAAFGAAFKAASLSPSFRVKDIRTADLAGSSYTMKWSSDGKERQQKIFIETSQVGAEKQVTVRSTDDLQIQFFQTSTDQQRPQSILSVEATNLTKSTAELRNSYGCANNNITTVFNVRLNSFDGLPEIVSGSVSCEAQKAKDGGVMDNVKGLFGFGSKKEGQQPLKGEDDALDEEEILAQTPLPVDDPTSSGTIVSSSSVTSAKSSGTATSTKSKPSTVTIPLLLKNNVVGPGAPPRKVLPVIKQRLIAFDTSDRNAMLKSEALNALEAFTYRARDYLEDDIFTSFSTGETRKELEGQLSKVSDWLYGEGSDAKLQDFKDKLKSLKSLVDPVLKRKEESSKREKAVESFRNALSSASSMMDMIKDNIEQAAKDAASSASSVAASMADSASSVVPQVRDEDDLEDEPYTTIIDVGAEETEAAKTKLYQYSAEDLAIIQKLYDNAKSWFDEKFALQEKLTPYEDPAFLVAELEAKGKQLSSTVSDTIMKQIKMQQLPKSKKPKTSKRSKTKKTKPTSAAQSASSTADSESVTASVKDEL</sequence>
<comment type="caution">
    <text evidence="1">The sequence shown here is derived from an EMBL/GenBank/DDBJ whole genome shotgun (WGS) entry which is preliminary data.</text>
</comment>
<evidence type="ECO:0000313" key="1">
    <source>
        <dbReference type="EMBL" id="KAJ9655074.1"/>
    </source>
</evidence>